<feature type="compositionally biased region" description="Polar residues" evidence="1">
    <location>
        <begin position="495"/>
        <end position="510"/>
    </location>
</feature>
<feature type="region of interest" description="Disordered" evidence="1">
    <location>
        <begin position="365"/>
        <end position="531"/>
    </location>
</feature>
<evidence type="ECO:0000256" key="1">
    <source>
        <dbReference type="SAM" id="MobiDB-lite"/>
    </source>
</evidence>
<organism evidence="3 4">
    <name type="scientific">Trichoderma harzianum CBS 226.95</name>
    <dbReference type="NCBI Taxonomy" id="983964"/>
    <lineage>
        <taxon>Eukaryota</taxon>
        <taxon>Fungi</taxon>
        <taxon>Dikarya</taxon>
        <taxon>Ascomycota</taxon>
        <taxon>Pezizomycotina</taxon>
        <taxon>Sordariomycetes</taxon>
        <taxon>Hypocreomycetidae</taxon>
        <taxon>Hypocreales</taxon>
        <taxon>Hypocreaceae</taxon>
        <taxon>Trichoderma</taxon>
    </lineage>
</organism>
<keyword evidence="4" id="KW-1185">Reference proteome</keyword>
<evidence type="ECO:0000259" key="2">
    <source>
        <dbReference type="Pfam" id="PF10382"/>
    </source>
</evidence>
<dbReference type="EMBL" id="KZ679675">
    <property type="protein sequence ID" value="PTB60338.1"/>
    <property type="molecule type" value="Genomic_DNA"/>
</dbReference>
<dbReference type="RefSeq" id="XP_024780015.1">
    <property type="nucleotide sequence ID" value="XM_024918160.1"/>
</dbReference>
<sequence>MPLSPVLISLPLSATSHHPSPSSHFQPTSTFDIPPTSSPGLSPASEVYQSLTSDFDHLSSPFSILQISAPCVTQYAMFRPRGNAGQARVPEAPATEDIHQPSFHSARNGVELNSSTTPTSRATQRTMFHPVASASRLAHQDMLQPVSQSTNHAGTDHTLSTQSFHRPPRFLVSARGNQEPINASAASTSRLTRPGARLIENIESDGTPPLPVNASAASMSHITRPRARLVDSIDSDDTPPGARPFDNTEPNDTPSLLAHVSAVLTSHTIRPASRLADSIESDGTPPLRANASTTSTSRSIRPGARHVDSIESDSTSPLPTSASTTSTSRIIRPASPILQSIESDAPPPLPISRKTRRPMLQLLRDAGPANPEPINISNSTGRGPRPLPLPDKTETGRPPAPTTSTSRATYQTVPQTVSNAGPSRMPTASTSRIAQQPTLQPTRNAMPGHTSTTSASRTAVQSTIQPMRNVMPAHSSSASSSRIATQPTIQPPRTLPTQNPSASSSRTSQRPAFRPLKTTAAPANTPTPSTSSSILEFICLYSHDLRRKKKRWQDGKLKFHTFNKKYVVYDDGGGFVGDGHWQGDENEFTEGVEMNLDRGMVIVQVLECTGSKEQDLGEVLGKRAREVEERRINAATKNPASTASSNPAKRSRVIAAAVVQPAPAPGHVVAAAAVTTAITAATTAIPLPMGGGAWSKHAVDLLGMTRPSR</sequence>
<feature type="compositionally biased region" description="Polar residues" evidence="1">
    <location>
        <begin position="410"/>
        <end position="466"/>
    </location>
</feature>
<dbReference type="GeneID" id="36626729"/>
<dbReference type="GO" id="GO:0005634">
    <property type="term" value="C:nucleus"/>
    <property type="evidence" value="ECO:0007669"/>
    <property type="project" value="TreeGrafter"/>
</dbReference>
<feature type="region of interest" description="Disordered" evidence="1">
    <location>
        <begin position="229"/>
        <end position="254"/>
    </location>
</feature>
<name>A0A2T4ATN5_TRIHA</name>
<dbReference type="Proteomes" id="UP000241690">
    <property type="component" value="Unassembled WGS sequence"/>
</dbReference>
<dbReference type="GO" id="GO:0006302">
    <property type="term" value="P:double-strand break repair"/>
    <property type="evidence" value="ECO:0007669"/>
    <property type="project" value="TreeGrafter"/>
</dbReference>
<gene>
    <name evidence="3" type="ORF">M431DRAFT_502456</name>
</gene>
<dbReference type="InterPro" id="IPR052800">
    <property type="entry name" value="DNA_Repair_Helicase_ZGRF1"/>
</dbReference>
<dbReference type="GO" id="GO:0035861">
    <property type="term" value="C:site of double-strand break"/>
    <property type="evidence" value="ECO:0007669"/>
    <property type="project" value="TreeGrafter"/>
</dbReference>
<feature type="compositionally biased region" description="Low complexity" evidence="1">
    <location>
        <begin position="12"/>
        <end position="31"/>
    </location>
</feature>
<feature type="compositionally biased region" description="Low complexity" evidence="1">
    <location>
        <begin position="518"/>
        <end position="531"/>
    </location>
</feature>
<dbReference type="PANTHER" id="PTHR28535">
    <property type="entry name" value="ZINC FINGER GRF-TYPE CONTAINING 1"/>
    <property type="match status" value="1"/>
</dbReference>
<feature type="compositionally biased region" description="Low complexity" evidence="1">
    <location>
        <begin position="314"/>
        <end position="335"/>
    </location>
</feature>
<reference evidence="3 4" key="1">
    <citation type="submission" date="2016-07" db="EMBL/GenBank/DDBJ databases">
        <title>Multiple horizontal gene transfer events from other fungi enriched the ability of initially mycotrophic Trichoderma (Ascomycota) to feed on dead plant biomass.</title>
        <authorList>
            <consortium name="DOE Joint Genome Institute"/>
            <person name="Aerts A."/>
            <person name="Atanasova L."/>
            <person name="Chenthamara K."/>
            <person name="Zhang J."/>
            <person name="Grujic M."/>
            <person name="Henrissat B."/>
            <person name="Kuo A."/>
            <person name="Salamov A."/>
            <person name="Lipzen A."/>
            <person name="Labutti K."/>
            <person name="Barry K."/>
            <person name="Miao Y."/>
            <person name="Rahimi M.J."/>
            <person name="Shen Q."/>
            <person name="Grigoriev I.V."/>
            <person name="Kubicek C.P."/>
            <person name="Druzhinina I.S."/>
        </authorList>
    </citation>
    <scope>NUCLEOTIDE SEQUENCE [LARGE SCALE GENOMIC DNA]</scope>
    <source>
        <strain evidence="3 4">CBS 226.95</strain>
    </source>
</reference>
<evidence type="ECO:0000313" key="3">
    <source>
        <dbReference type="EMBL" id="PTB60338.1"/>
    </source>
</evidence>
<feature type="region of interest" description="Disordered" evidence="1">
    <location>
        <begin position="12"/>
        <end position="45"/>
    </location>
</feature>
<feature type="region of interest" description="Disordered" evidence="1">
    <location>
        <begin position="274"/>
        <end position="353"/>
    </location>
</feature>
<feature type="domain" description="5'-3' DNA helicase ZGRF1-like N-terminal" evidence="2">
    <location>
        <begin position="534"/>
        <end position="616"/>
    </location>
</feature>
<evidence type="ECO:0000313" key="4">
    <source>
        <dbReference type="Proteomes" id="UP000241690"/>
    </source>
</evidence>
<proteinExistence type="predicted"/>
<accession>A0A2T4ATN5</accession>
<dbReference type="Pfam" id="PF10382">
    <property type="entry name" value="ZGRF1-like_N"/>
    <property type="match status" value="1"/>
</dbReference>
<dbReference type="AlphaFoldDB" id="A0A2T4ATN5"/>
<dbReference type="InterPro" id="IPR018838">
    <property type="entry name" value="ZGRF1-like_N"/>
</dbReference>
<protein>
    <recommendedName>
        <fullName evidence="2">5'-3' DNA helicase ZGRF1-like N-terminal domain-containing protein</fullName>
    </recommendedName>
</protein>
<dbReference type="STRING" id="983964.A0A2T4ATN5"/>
<dbReference type="PANTHER" id="PTHR28535:SF1">
    <property type="entry name" value="PROTEIN ZGRF1"/>
    <property type="match status" value="1"/>
</dbReference>